<accession>A0A0S4LIC7</accession>
<dbReference type="RefSeq" id="WP_090747064.1">
    <property type="nucleotide sequence ID" value="NZ_CZQA01000008.1"/>
</dbReference>
<name>A0A0S4LIC7_9BACT</name>
<evidence type="ECO:0000313" key="1">
    <source>
        <dbReference type="EMBL" id="CUS34898.1"/>
    </source>
</evidence>
<evidence type="ECO:0000313" key="2">
    <source>
        <dbReference type="Proteomes" id="UP000199032"/>
    </source>
</evidence>
<dbReference type="Proteomes" id="UP000199032">
    <property type="component" value="Unassembled WGS sequence"/>
</dbReference>
<dbReference type="GO" id="GO:0016740">
    <property type="term" value="F:transferase activity"/>
    <property type="evidence" value="ECO:0007669"/>
    <property type="project" value="UniProtKB-KW"/>
</dbReference>
<gene>
    <name evidence="1" type="ORF">COMA1_20012</name>
</gene>
<protein>
    <submittedName>
        <fullName evidence="1">Glycosyltransferase</fullName>
    </submittedName>
</protein>
<dbReference type="STRING" id="1742972.COMA1_20012"/>
<sequence length="312" mass="36173">MAHSFKTIEASTFRDSLHGTWVYAIFNRLRSIKQQLTRQSDGEAILKQRYLCVHGRPLTDMNPQTFTEKLYWRMLAWNRVVPPIFVQLADKLSAREYVASKVGNKYLPLLLWHGQNPALIPFNALPIEYVVKSNHASRQVIVAREPVDHDAIIATCRKWIGGNFYWVSREGQYLNIQPQIMLEECLRDHDGNLPLDYKIWCFNGVPELIQVINFARDSHSFYDTSWNALDLSYSVGKSRPDRPRPDHLEEMISLATRLSIGFGFVRVDLYNLAGRIYFGELTFTPTAGMMKMQPGRWDVELGKKWDVSLEYL</sequence>
<dbReference type="OrthoDB" id="9791827at2"/>
<dbReference type="InterPro" id="IPR029465">
    <property type="entry name" value="ATPgrasp_TupA"/>
</dbReference>
<proteinExistence type="predicted"/>
<keyword evidence="2" id="KW-1185">Reference proteome</keyword>
<dbReference type="AlphaFoldDB" id="A0A0S4LIC7"/>
<dbReference type="EMBL" id="CZQA01000008">
    <property type="protein sequence ID" value="CUS34898.1"/>
    <property type="molecule type" value="Genomic_DNA"/>
</dbReference>
<organism evidence="1 2">
    <name type="scientific">Candidatus Nitrospira nitrosa</name>
    <dbReference type="NCBI Taxonomy" id="1742972"/>
    <lineage>
        <taxon>Bacteria</taxon>
        <taxon>Pseudomonadati</taxon>
        <taxon>Nitrospirota</taxon>
        <taxon>Nitrospiria</taxon>
        <taxon>Nitrospirales</taxon>
        <taxon>Nitrospiraceae</taxon>
        <taxon>Nitrospira</taxon>
    </lineage>
</organism>
<dbReference type="Pfam" id="PF14305">
    <property type="entry name" value="ATPgrasp_TupA"/>
    <property type="match status" value="1"/>
</dbReference>
<keyword evidence="1" id="KW-0808">Transferase</keyword>
<reference evidence="1 2" key="1">
    <citation type="submission" date="2015-10" db="EMBL/GenBank/DDBJ databases">
        <authorList>
            <person name="Gilbert D.G."/>
        </authorList>
    </citation>
    <scope>NUCLEOTIDE SEQUENCE [LARGE SCALE GENOMIC DNA]</scope>
    <source>
        <strain evidence="1">COMA1</strain>
    </source>
</reference>